<dbReference type="InterPro" id="IPR024072">
    <property type="entry name" value="DHFR-like_dom_sf"/>
</dbReference>
<protein>
    <submittedName>
        <fullName evidence="2">Dihydrofolate reductase family protein</fullName>
    </submittedName>
</protein>
<dbReference type="PANTHER" id="PTHR38011:SF11">
    <property type="entry name" value="2,5-DIAMINO-6-RIBOSYLAMINO-4(3H)-PYRIMIDINONE 5'-PHOSPHATE REDUCTASE"/>
    <property type="match status" value="1"/>
</dbReference>
<organism evidence="2 3">
    <name type="scientific">Haladaptatus pallidirubidus</name>
    <dbReference type="NCBI Taxonomy" id="1008152"/>
    <lineage>
        <taxon>Archaea</taxon>
        <taxon>Methanobacteriati</taxon>
        <taxon>Methanobacteriota</taxon>
        <taxon>Stenosarchaea group</taxon>
        <taxon>Halobacteria</taxon>
        <taxon>Halobacteriales</taxon>
        <taxon>Haladaptataceae</taxon>
        <taxon>Haladaptatus</taxon>
    </lineage>
</organism>
<dbReference type="AlphaFoldDB" id="A0AAV3UPW5"/>
<dbReference type="SUPFAM" id="SSF53597">
    <property type="entry name" value="Dihydrofolate reductase-like"/>
    <property type="match status" value="1"/>
</dbReference>
<dbReference type="GO" id="GO:0009231">
    <property type="term" value="P:riboflavin biosynthetic process"/>
    <property type="evidence" value="ECO:0007669"/>
    <property type="project" value="InterPro"/>
</dbReference>
<dbReference type="GO" id="GO:0008703">
    <property type="term" value="F:5-amino-6-(5-phosphoribosylamino)uracil reductase activity"/>
    <property type="evidence" value="ECO:0007669"/>
    <property type="project" value="InterPro"/>
</dbReference>
<accession>A0AAV3UPW5</accession>
<proteinExistence type="predicted"/>
<dbReference type="Proteomes" id="UP001501729">
    <property type="component" value="Unassembled WGS sequence"/>
</dbReference>
<evidence type="ECO:0000313" key="3">
    <source>
        <dbReference type="Proteomes" id="UP001501729"/>
    </source>
</evidence>
<gene>
    <name evidence="2" type="ORF">GCM10025751_50100</name>
</gene>
<sequence length="189" mass="20626">MRKIVATESVSLDGVMESPEEWSPAYSTQELDEANAAGMASSDALLLGRVTYEELVAFWPTQPDDNPIAKFINNVPKYVVSTTLEDVEWNNSTIIAGNAEEEIDELKQQDGDGIGIVGSGTLVRSLLDYGLLDEFVLNVHPLVLGDGKRLFEDVGERNALNLVDSKTFDSGVISLTYQPAKTDVEEADE</sequence>
<dbReference type="RefSeq" id="WP_227777990.1">
    <property type="nucleotide sequence ID" value="NZ_BAABKX010000022.1"/>
</dbReference>
<dbReference type="Pfam" id="PF01872">
    <property type="entry name" value="RibD_C"/>
    <property type="match status" value="1"/>
</dbReference>
<dbReference type="InterPro" id="IPR050765">
    <property type="entry name" value="Riboflavin_Biosynth_HTPR"/>
</dbReference>
<feature type="domain" description="Bacterial bifunctional deaminase-reductase C-terminal" evidence="1">
    <location>
        <begin position="2"/>
        <end position="173"/>
    </location>
</feature>
<dbReference type="InterPro" id="IPR002734">
    <property type="entry name" value="RibDG_C"/>
</dbReference>
<name>A0AAV3UPW5_9EURY</name>
<evidence type="ECO:0000259" key="1">
    <source>
        <dbReference type="Pfam" id="PF01872"/>
    </source>
</evidence>
<keyword evidence="3" id="KW-1185">Reference proteome</keyword>
<comment type="caution">
    <text evidence="2">The sequence shown here is derived from an EMBL/GenBank/DDBJ whole genome shotgun (WGS) entry which is preliminary data.</text>
</comment>
<dbReference type="Gene3D" id="3.40.430.10">
    <property type="entry name" value="Dihydrofolate Reductase, subunit A"/>
    <property type="match status" value="1"/>
</dbReference>
<dbReference type="GeneID" id="68616345"/>
<dbReference type="PANTHER" id="PTHR38011">
    <property type="entry name" value="DIHYDROFOLATE REDUCTASE FAMILY PROTEIN (AFU_ORTHOLOGUE AFUA_8G06820)"/>
    <property type="match status" value="1"/>
</dbReference>
<reference evidence="2 3" key="1">
    <citation type="journal article" date="2019" name="Int. J. Syst. Evol. Microbiol.">
        <title>The Global Catalogue of Microorganisms (GCM) 10K type strain sequencing project: providing services to taxonomists for standard genome sequencing and annotation.</title>
        <authorList>
            <consortium name="The Broad Institute Genomics Platform"/>
            <consortium name="The Broad Institute Genome Sequencing Center for Infectious Disease"/>
            <person name="Wu L."/>
            <person name="Ma J."/>
        </authorList>
    </citation>
    <scope>NUCLEOTIDE SEQUENCE [LARGE SCALE GENOMIC DNA]</scope>
    <source>
        <strain evidence="2 3">JCM 17504</strain>
    </source>
</reference>
<evidence type="ECO:0000313" key="2">
    <source>
        <dbReference type="EMBL" id="GAA5062563.1"/>
    </source>
</evidence>
<dbReference type="EMBL" id="BAABKX010000022">
    <property type="protein sequence ID" value="GAA5062563.1"/>
    <property type="molecule type" value="Genomic_DNA"/>
</dbReference>